<dbReference type="Proteomes" id="UP001649230">
    <property type="component" value="Chromosome"/>
</dbReference>
<dbReference type="SUPFAM" id="SSF88713">
    <property type="entry name" value="Glycoside hydrolase/deacetylase"/>
    <property type="match status" value="1"/>
</dbReference>
<dbReference type="RefSeq" id="WP_235120264.1">
    <property type="nucleotide sequence ID" value="NZ_CP090978.1"/>
</dbReference>
<evidence type="ECO:0000259" key="1">
    <source>
        <dbReference type="PROSITE" id="PS51677"/>
    </source>
</evidence>
<feature type="domain" description="NodB homology" evidence="1">
    <location>
        <begin position="17"/>
        <end position="198"/>
    </location>
</feature>
<proteinExistence type="predicted"/>
<dbReference type="InterPro" id="IPR050248">
    <property type="entry name" value="Polysacc_deacetylase_ArnD"/>
</dbReference>
<name>A0ABY3SJ89_9BACL</name>
<protein>
    <submittedName>
        <fullName evidence="2">Polysaccharide deacetylase family protein</fullName>
    </submittedName>
</protein>
<dbReference type="InterPro" id="IPR011330">
    <property type="entry name" value="Glyco_hydro/deAcase_b/a-brl"/>
</dbReference>
<dbReference type="PANTHER" id="PTHR10587">
    <property type="entry name" value="GLYCOSYL TRANSFERASE-RELATED"/>
    <property type="match status" value="1"/>
</dbReference>
<sequence>MTDKMTLIIAEVATNRKAVAFTFDDEPDPSYTPQLLEIFRKAGAKATFFVVGEQVEAHPAIARSAYAEGHELANHTFTHPFLTQVDGAKRAEELERAEASIVGITGSKPLLFRPPYFDYDQETSDLVRSMGYTAIGANNTSARDWDVPGVEHILAETRKAVKSGSIFLFHDGYGDRSQTVEAVRILVSELQEQGYEMVTVSELLGMADPANETSTEG</sequence>
<evidence type="ECO:0000313" key="3">
    <source>
        <dbReference type="Proteomes" id="UP001649230"/>
    </source>
</evidence>
<evidence type="ECO:0000313" key="2">
    <source>
        <dbReference type="EMBL" id="UJF33873.1"/>
    </source>
</evidence>
<dbReference type="Pfam" id="PF01522">
    <property type="entry name" value="Polysacc_deac_1"/>
    <property type="match status" value="1"/>
</dbReference>
<dbReference type="Gene3D" id="3.20.20.370">
    <property type="entry name" value="Glycoside hydrolase/deacetylase"/>
    <property type="match status" value="1"/>
</dbReference>
<dbReference type="InterPro" id="IPR002509">
    <property type="entry name" value="NODB_dom"/>
</dbReference>
<dbReference type="EMBL" id="CP090978">
    <property type="protein sequence ID" value="UJF33873.1"/>
    <property type="molecule type" value="Genomic_DNA"/>
</dbReference>
<keyword evidence="3" id="KW-1185">Reference proteome</keyword>
<gene>
    <name evidence="2" type="ORF">L0M14_01005</name>
</gene>
<accession>A0ABY3SJ89</accession>
<reference evidence="2 3" key="1">
    <citation type="journal article" date="2024" name="Int. J. Syst. Evol. Microbiol.">
        <title>Paenibacillus hexagrammi sp. nov., a novel bacterium isolated from the gut content of Hexagrammos agrammus.</title>
        <authorList>
            <person name="Jung H.K."/>
            <person name="Kim D.G."/>
            <person name="Zin H."/>
            <person name="Park J."/>
            <person name="Jung H."/>
            <person name="Kim Y.O."/>
            <person name="Kong H.J."/>
            <person name="Kim J.W."/>
            <person name="Kim Y.S."/>
        </authorList>
    </citation>
    <scope>NUCLEOTIDE SEQUENCE [LARGE SCALE GENOMIC DNA]</scope>
    <source>
        <strain evidence="2 3">YPD9-1</strain>
    </source>
</reference>
<organism evidence="2 3">
    <name type="scientific">Paenibacillus hexagrammi</name>
    <dbReference type="NCBI Taxonomy" id="2908839"/>
    <lineage>
        <taxon>Bacteria</taxon>
        <taxon>Bacillati</taxon>
        <taxon>Bacillota</taxon>
        <taxon>Bacilli</taxon>
        <taxon>Bacillales</taxon>
        <taxon>Paenibacillaceae</taxon>
        <taxon>Paenibacillus</taxon>
    </lineage>
</organism>
<dbReference type="CDD" id="cd10917">
    <property type="entry name" value="CE4_NodB_like_6s_7s"/>
    <property type="match status" value="1"/>
</dbReference>
<dbReference type="PROSITE" id="PS51677">
    <property type="entry name" value="NODB"/>
    <property type="match status" value="1"/>
</dbReference>